<feature type="transmembrane region" description="Helical" evidence="1">
    <location>
        <begin position="180"/>
        <end position="204"/>
    </location>
</feature>
<dbReference type="EMBL" id="JFDO01000033">
    <property type="protein sequence ID" value="KEZ17400.1"/>
    <property type="molecule type" value="Genomic_DNA"/>
</dbReference>
<feature type="transmembrane region" description="Helical" evidence="1">
    <location>
        <begin position="42"/>
        <end position="61"/>
    </location>
</feature>
<dbReference type="Pfam" id="PF12822">
    <property type="entry name" value="ECF_trnsprt"/>
    <property type="match status" value="1"/>
</dbReference>
<name>A0A084EHF8_MYCCA</name>
<dbReference type="RefSeq" id="WP_011387609.1">
    <property type="nucleotide sequence ID" value="NZ_JFDO01000033.1"/>
</dbReference>
<comment type="caution">
    <text evidence="2">The sequence shown here is derived from an EMBL/GenBank/DDBJ whole genome shotgun (WGS) entry which is preliminary data.</text>
</comment>
<keyword evidence="1" id="KW-1133">Transmembrane helix</keyword>
<feature type="transmembrane region" description="Helical" evidence="1">
    <location>
        <begin position="109"/>
        <end position="132"/>
    </location>
</feature>
<gene>
    <name evidence="2" type="ORF">MCAPa_7870</name>
</gene>
<dbReference type="AlphaFoldDB" id="A0A084EHF8"/>
<sequence length="224" mass="25188">MEFNSLSVYWITTAIFAVLLISMWVLGLWMEGFKLKTFTIKNITIIGTLVALSVILSYVVNRNFLQILGTRITLGYFVNFLIGMVFGPLAGILAGIATDLIGTMIVGAAQWHIGFVFAKSMLGFLGSLVFIFKNNKHWVWLMVWSYAIGLFLVIFVVHPISFATVGGPSLAVAYSLTKFIVYPIELVLYPLLTYTSIRVIYILVKKDLNSKNKQWILRNDAVIF</sequence>
<dbReference type="Proteomes" id="UP000028533">
    <property type="component" value="Unassembled WGS sequence"/>
</dbReference>
<dbReference type="InterPro" id="IPR030949">
    <property type="entry name" value="ECF_S_folate_fam"/>
</dbReference>
<feature type="transmembrane region" description="Helical" evidence="1">
    <location>
        <begin position="73"/>
        <end position="97"/>
    </location>
</feature>
<feature type="transmembrane region" description="Helical" evidence="1">
    <location>
        <begin position="139"/>
        <end position="160"/>
    </location>
</feature>
<organism evidence="2 3">
    <name type="scientific">Mycoplasma capricolum subsp. capricolum 14232</name>
    <dbReference type="NCBI Taxonomy" id="1188238"/>
    <lineage>
        <taxon>Bacteria</taxon>
        <taxon>Bacillati</taxon>
        <taxon>Mycoplasmatota</taxon>
        <taxon>Mollicutes</taxon>
        <taxon>Mycoplasmataceae</taxon>
        <taxon>Mycoplasma</taxon>
    </lineage>
</organism>
<dbReference type="NCBIfam" id="TIGR04518">
    <property type="entry name" value="ECF_S_folT_fam"/>
    <property type="match status" value="1"/>
</dbReference>
<evidence type="ECO:0008006" key="4">
    <source>
        <dbReference type="Google" id="ProtNLM"/>
    </source>
</evidence>
<proteinExistence type="predicted"/>
<dbReference type="GO" id="GO:0022857">
    <property type="term" value="F:transmembrane transporter activity"/>
    <property type="evidence" value="ECO:0007669"/>
    <property type="project" value="InterPro"/>
</dbReference>
<dbReference type="Gene3D" id="1.10.1760.20">
    <property type="match status" value="1"/>
</dbReference>
<keyword evidence="1" id="KW-0812">Transmembrane</keyword>
<keyword evidence="1" id="KW-0472">Membrane</keyword>
<evidence type="ECO:0000256" key="1">
    <source>
        <dbReference type="SAM" id="Phobius"/>
    </source>
</evidence>
<protein>
    <recommendedName>
        <fullName evidence="4">ECF transporter S component</fullName>
    </recommendedName>
</protein>
<feature type="transmembrane region" description="Helical" evidence="1">
    <location>
        <begin position="7"/>
        <end position="30"/>
    </location>
</feature>
<dbReference type="GeneID" id="23778272"/>
<evidence type="ECO:0000313" key="2">
    <source>
        <dbReference type="EMBL" id="KEZ17400.1"/>
    </source>
</evidence>
<evidence type="ECO:0000313" key="3">
    <source>
        <dbReference type="Proteomes" id="UP000028533"/>
    </source>
</evidence>
<dbReference type="InterPro" id="IPR024529">
    <property type="entry name" value="ECF_trnsprt_substrate-spec"/>
</dbReference>
<reference evidence="2 3" key="1">
    <citation type="submission" date="2014-02" db="EMBL/GenBank/DDBJ databases">
        <title>Genome sequence of Mycoplasma capricolum subsp. capricolum strain 14232.</title>
        <authorList>
            <person name="Sirand-Pugnet P."/>
            <person name="Breton M."/>
            <person name="Dordet-Frisoni E."/>
            <person name="Baranowski E."/>
            <person name="Barre A."/>
            <person name="Couture C."/>
            <person name="Dupuy V."/>
            <person name="Gaurivaud P."/>
            <person name="Jacob D."/>
            <person name="Lemaitre C."/>
            <person name="Manso-Silvan L."/>
            <person name="Nikolski M."/>
            <person name="Nouvel L.-X."/>
            <person name="Poumarat F."/>
            <person name="Tardy F."/>
            <person name="Thebault P."/>
            <person name="Theil S."/>
            <person name="Citti C."/>
            <person name="Thiaucourt F."/>
            <person name="Blanchard A."/>
        </authorList>
    </citation>
    <scope>NUCLEOTIDE SEQUENCE [LARGE SCALE GENOMIC DNA]</scope>
    <source>
        <strain evidence="2 3">14232</strain>
    </source>
</reference>
<accession>A0A084EHF8</accession>